<dbReference type="OrthoDB" id="10026202at2759"/>
<evidence type="ECO:0000313" key="13">
    <source>
        <dbReference type="Proteomes" id="UP000759131"/>
    </source>
</evidence>
<dbReference type="Pfam" id="PF23487">
    <property type="entry name" value="Ig_TMEM132_6th"/>
    <property type="match status" value="1"/>
</dbReference>
<accession>A0A7R9KD97</accession>
<sequence length="1120" mass="125668">MLYIENRVETEKCLTHLNIDLESEPESNLFLEDIDKSDSEPIDSQTDLKYFAFVHPLSSVSVRANYGPLTVRQTVYPSYWTDSSLSLKRNDSYNANSIHSNSQVKAPALNGELSAHLVTREVRRSAPVLRVLFYAKHTSDYTHRTPNDFIDKTICAAIVVQYHKERLFGTCSPSKSREGACLAEVTIPVAYWPSIDTNGLSPKEQKTSNVKVYYAVTHAEHCSESSFITTTDSNPLILNYLSDVSLVPFRGSYEEVTNDNVVTILIPQEPVYPNSKIYIPVKFTYNPEYPIAAFSLRIRVKSGVRILGAQLSHPNRLWQLSTEVSPKQTTATVTAFLRDFDVQQDSDSVPDELLETPSQEVYSWLIEIDEDIDINDGGRIVWQLLYVTESSIAVKQDFDKESAKLSSRLDIQKDNVLDVLAITKSRQLLNTALLTGRQVSQAMRIYMVSSAGRISDITLQSSCHAADESILKVSPSCTSVYLDGSEVRGDQNATILIKYGGASYQKNFVVWRPELPIDIRVDDNKLSQIKSWKTQLKRKHNSYVIDEESQQSVGDEASDTKTGKINELTDNDHNYIPCRLRFQQTKVELYTKFFSTDHNSGREASLLNRRISIRITNLLMPYIRVTDPKILALKANIIEGLSVGRSEVQVISPITGQLMGSKEVRVTADKETITHMDVKVVTGLELEVKPYPPLSNIWMAKTTLLDKLTTQYQEALLDIKLHFSDASYIDLSDVSPSDYNLSIDTFDGAVALAPNTGLYPRVIAIGPGRGQLLHLSFEVCNSCQRKRTQPLALKYVNVNVDFTTSSLQNDAFNYRKNTVNGSQSPSADLQYLSSKEKVTTNEFVVIGKQSIRKSSINMGNLEVGIYSFFAIFGIAIIIVGVLYKMFGPVKTPPEPVTTTRIAPITSSNRPIVANANEWVWLGRATLERNSVATKRHTLIPQKDFNGNVSENDRRTNRLSAISYPGSEISIRITSNPNPVEEGDDIDEVDVHSPQPLISNRTTSKPKHLPMGAPPIPERKSRSTQNKFTTYSKPPPIPPHRSSRNLNEMRGVSVRARPPPVPPHRDIGSAKRWSNPPVMAQNLRVELPPNKHKKCNLNENKDNLDYNQLQEYFDSLKESNA</sequence>
<dbReference type="Pfam" id="PF23486">
    <property type="entry name" value="Ig_TMEM132_5th"/>
    <property type="match status" value="1"/>
</dbReference>
<dbReference type="InterPro" id="IPR031437">
    <property type="entry name" value="Ig_TMEM132_4th"/>
</dbReference>
<dbReference type="InterPro" id="IPR055421">
    <property type="entry name" value="TMEM132_3rd"/>
</dbReference>
<feature type="domain" description="Transmembrane protein TMEM132 fifth" evidence="10">
    <location>
        <begin position="519"/>
        <end position="670"/>
    </location>
</feature>
<feature type="domain" description="Transmembrane protein TMEM132 sixth" evidence="11">
    <location>
        <begin position="672"/>
        <end position="785"/>
    </location>
</feature>
<feature type="domain" description="Transmembrane protein family 132 fourth" evidence="8">
    <location>
        <begin position="419"/>
        <end position="515"/>
    </location>
</feature>
<evidence type="ECO:0000259" key="9">
    <source>
        <dbReference type="Pfam" id="PF23039"/>
    </source>
</evidence>
<evidence type="ECO:0000256" key="1">
    <source>
        <dbReference type="ARBA" id="ARBA00004479"/>
    </source>
</evidence>
<evidence type="ECO:0000256" key="6">
    <source>
        <dbReference type="SAM" id="MobiDB-lite"/>
    </source>
</evidence>
<evidence type="ECO:0000259" key="10">
    <source>
        <dbReference type="Pfam" id="PF23486"/>
    </source>
</evidence>
<dbReference type="GO" id="GO:0016020">
    <property type="term" value="C:membrane"/>
    <property type="evidence" value="ECO:0007669"/>
    <property type="project" value="UniProtKB-SubCell"/>
</dbReference>
<dbReference type="InterPro" id="IPR055424">
    <property type="entry name" value="Ig_TMEM132_6th"/>
</dbReference>
<reference evidence="12" key="1">
    <citation type="submission" date="2020-11" db="EMBL/GenBank/DDBJ databases">
        <authorList>
            <person name="Tran Van P."/>
        </authorList>
    </citation>
    <scope>NUCLEOTIDE SEQUENCE</scope>
</reference>
<evidence type="ECO:0000256" key="7">
    <source>
        <dbReference type="SAM" id="Phobius"/>
    </source>
</evidence>
<evidence type="ECO:0000256" key="2">
    <source>
        <dbReference type="ARBA" id="ARBA00006166"/>
    </source>
</evidence>
<feature type="transmembrane region" description="Helical" evidence="7">
    <location>
        <begin position="863"/>
        <end position="883"/>
    </location>
</feature>
<dbReference type="EMBL" id="CAJPIZ010000114">
    <property type="protein sequence ID" value="CAG2100493.1"/>
    <property type="molecule type" value="Genomic_DNA"/>
</dbReference>
<feature type="compositionally biased region" description="Polar residues" evidence="6">
    <location>
        <begin position="1022"/>
        <end position="1031"/>
    </location>
</feature>
<evidence type="ECO:0000256" key="3">
    <source>
        <dbReference type="ARBA" id="ARBA00022692"/>
    </source>
</evidence>
<keyword evidence="4 7" id="KW-1133">Transmembrane helix</keyword>
<evidence type="ECO:0000313" key="12">
    <source>
        <dbReference type="EMBL" id="CAD7620063.1"/>
    </source>
</evidence>
<evidence type="ECO:0000256" key="5">
    <source>
        <dbReference type="ARBA" id="ARBA00023136"/>
    </source>
</evidence>
<dbReference type="Pfam" id="PF16070">
    <property type="entry name" value="Ig_TMEM132_4th"/>
    <property type="match status" value="1"/>
</dbReference>
<organism evidence="12">
    <name type="scientific">Medioppia subpectinata</name>
    <dbReference type="NCBI Taxonomy" id="1979941"/>
    <lineage>
        <taxon>Eukaryota</taxon>
        <taxon>Metazoa</taxon>
        <taxon>Ecdysozoa</taxon>
        <taxon>Arthropoda</taxon>
        <taxon>Chelicerata</taxon>
        <taxon>Arachnida</taxon>
        <taxon>Acari</taxon>
        <taxon>Acariformes</taxon>
        <taxon>Sarcoptiformes</taxon>
        <taxon>Oribatida</taxon>
        <taxon>Brachypylina</taxon>
        <taxon>Oppioidea</taxon>
        <taxon>Oppiidae</taxon>
        <taxon>Medioppia</taxon>
    </lineage>
</organism>
<proteinExistence type="inferred from homology"/>
<dbReference type="Pfam" id="PF23039">
    <property type="entry name" value="TMEM132_3rd"/>
    <property type="match status" value="1"/>
</dbReference>
<comment type="similarity">
    <text evidence="2">Belongs to the TMEM132 family.</text>
</comment>
<feature type="region of interest" description="Disordered" evidence="6">
    <location>
        <begin position="547"/>
        <end position="568"/>
    </location>
</feature>
<keyword evidence="3 7" id="KW-0812">Transmembrane</keyword>
<evidence type="ECO:0000259" key="11">
    <source>
        <dbReference type="Pfam" id="PF23487"/>
    </source>
</evidence>
<evidence type="ECO:0000256" key="4">
    <source>
        <dbReference type="ARBA" id="ARBA00022989"/>
    </source>
</evidence>
<comment type="subcellular location">
    <subcellularLocation>
        <location evidence="1">Membrane</location>
        <topology evidence="1">Single-pass type I membrane protein</topology>
    </subcellularLocation>
</comment>
<evidence type="ECO:0000259" key="8">
    <source>
        <dbReference type="Pfam" id="PF16070"/>
    </source>
</evidence>
<dbReference type="Proteomes" id="UP000759131">
    <property type="component" value="Unassembled WGS sequence"/>
</dbReference>
<keyword evidence="5 7" id="KW-0472">Membrane</keyword>
<dbReference type="AlphaFoldDB" id="A0A7R9KD97"/>
<feature type="region of interest" description="Disordered" evidence="6">
    <location>
        <begin position="969"/>
        <end position="1075"/>
    </location>
</feature>
<dbReference type="InterPro" id="IPR026307">
    <property type="entry name" value="TMEM132"/>
</dbReference>
<dbReference type="EMBL" id="OC854689">
    <property type="protein sequence ID" value="CAD7620063.1"/>
    <property type="molecule type" value="Genomic_DNA"/>
</dbReference>
<protein>
    <submittedName>
        <fullName evidence="12">Uncharacterized protein</fullName>
    </submittedName>
</protein>
<keyword evidence="13" id="KW-1185">Reference proteome</keyword>
<dbReference type="PANTHER" id="PTHR13388:SF11">
    <property type="entry name" value="DETONATOR, ISOFORM E"/>
    <property type="match status" value="1"/>
</dbReference>
<dbReference type="PANTHER" id="PTHR13388">
    <property type="entry name" value="DETONATOR, ISOFORM E"/>
    <property type="match status" value="1"/>
</dbReference>
<dbReference type="InterPro" id="IPR055423">
    <property type="entry name" value="Ig_TMEM132_5th"/>
</dbReference>
<name>A0A7R9KD97_9ACAR</name>
<gene>
    <name evidence="12" type="ORF">OSB1V03_LOCUS559</name>
</gene>
<feature type="domain" description="Transmembrane protein TMEM132 cohesin-like" evidence="9">
    <location>
        <begin position="254"/>
        <end position="391"/>
    </location>
</feature>